<name>A0AA39UFE2_9LECA</name>
<dbReference type="GO" id="GO:0006780">
    <property type="term" value="P:uroporphyrinogen III biosynthetic process"/>
    <property type="evidence" value="ECO:0007669"/>
    <property type="project" value="InterPro"/>
</dbReference>
<dbReference type="PANTHER" id="PTHR12390:SF0">
    <property type="entry name" value="UROPORPHYRINOGEN-III SYNTHASE"/>
    <property type="match status" value="1"/>
</dbReference>
<evidence type="ECO:0000313" key="2">
    <source>
        <dbReference type="EMBL" id="KAK0517496.1"/>
    </source>
</evidence>
<proteinExistence type="predicted"/>
<protein>
    <recommendedName>
        <fullName evidence="1">Tetrapyrrole biosynthesis uroporphyrinogen III synthase domain-containing protein</fullName>
    </recommendedName>
</protein>
<dbReference type="Pfam" id="PF02602">
    <property type="entry name" value="HEM4"/>
    <property type="match status" value="1"/>
</dbReference>
<evidence type="ECO:0000313" key="3">
    <source>
        <dbReference type="Proteomes" id="UP001166286"/>
    </source>
</evidence>
<dbReference type="InterPro" id="IPR036108">
    <property type="entry name" value="4pyrrol_syn_uPrphyn_synt_sf"/>
</dbReference>
<sequence>MPSHPPILLLKTPSPSPLLDTYTTTLSPPFPPPHYIPILTHTLLPDALISLLLAHLDQPIEPPLSHLPPFQYGALILTSQRAVAALSSALSAPPLQQSKPDYAARLKELRIRLYTVGPATAKAVVEVRDKYLPKGEETGYYSTDVTVRELGGEQEG</sequence>
<dbReference type="InterPro" id="IPR039793">
    <property type="entry name" value="UROS/Hem4"/>
</dbReference>
<keyword evidence="3" id="KW-1185">Reference proteome</keyword>
<feature type="domain" description="Tetrapyrrole biosynthesis uroporphyrinogen III synthase" evidence="1">
    <location>
        <begin position="58"/>
        <end position="134"/>
    </location>
</feature>
<reference evidence="2" key="1">
    <citation type="submission" date="2023-03" db="EMBL/GenBank/DDBJ databases">
        <title>Complete genome of Cladonia borealis.</title>
        <authorList>
            <person name="Park H."/>
        </authorList>
    </citation>
    <scope>NUCLEOTIDE SEQUENCE</scope>
    <source>
        <strain evidence="2">ANT050790</strain>
    </source>
</reference>
<gene>
    <name evidence="2" type="ORF">JMJ35_000651</name>
</gene>
<evidence type="ECO:0000259" key="1">
    <source>
        <dbReference type="Pfam" id="PF02602"/>
    </source>
</evidence>
<dbReference type="GO" id="GO:0004852">
    <property type="term" value="F:uroporphyrinogen-III synthase activity"/>
    <property type="evidence" value="ECO:0007669"/>
    <property type="project" value="InterPro"/>
</dbReference>
<dbReference type="SUPFAM" id="SSF69618">
    <property type="entry name" value="HemD-like"/>
    <property type="match status" value="1"/>
</dbReference>
<dbReference type="GO" id="GO:0005829">
    <property type="term" value="C:cytosol"/>
    <property type="evidence" value="ECO:0007669"/>
    <property type="project" value="TreeGrafter"/>
</dbReference>
<dbReference type="AlphaFoldDB" id="A0AA39UFE2"/>
<dbReference type="InterPro" id="IPR003754">
    <property type="entry name" value="4pyrrol_synth_uPrphyn_synth"/>
</dbReference>
<dbReference type="EMBL" id="JAFEKC020000001">
    <property type="protein sequence ID" value="KAK0517496.1"/>
    <property type="molecule type" value="Genomic_DNA"/>
</dbReference>
<dbReference type="Proteomes" id="UP001166286">
    <property type="component" value="Unassembled WGS sequence"/>
</dbReference>
<dbReference type="PANTHER" id="PTHR12390">
    <property type="entry name" value="UROPORPHYRINOGEN III SYNTHASE"/>
    <property type="match status" value="1"/>
</dbReference>
<accession>A0AA39UFE2</accession>
<dbReference type="Gene3D" id="3.40.50.10090">
    <property type="match status" value="1"/>
</dbReference>
<organism evidence="2 3">
    <name type="scientific">Cladonia borealis</name>
    <dbReference type="NCBI Taxonomy" id="184061"/>
    <lineage>
        <taxon>Eukaryota</taxon>
        <taxon>Fungi</taxon>
        <taxon>Dikarya</taxon>
        <taxon>Ascomycota</taxon>
        <taxon>Pezizomycotina</taxon>
        <taxon>Lecanoromycetes</taxon>
        <taxon>OSLEUM clade</taxon>
        <taxon>Lecanoromycetidae</taxon>
        <taxon>Lecanorales</taxon>
        <taxon>Lecanorineae</taxon>
        <taxon>Cladoniaceae</taxon>
        <taxon>Cladonia</taxon>
    </lineage>
</organism>
<comment type="caution">
    <text evidence="2">The sequence shown here is derived from an EMBL/GenBank/DDBJ whole genome shotgun (WGS) entry which is preliminary data.</text>
</comment>